<dbReference type="PANTHER" id="PTHR23358:SF6">
    <property type="entry name" value="METHYLCYTOSINE DIOXYGENASE TET"/>
    <property type="match status" value="1"/>
</dbReference>
<keyword evidence="4 11" id="KW-0479">Metal-binding</keyword>
<evidence type="ECO:0000313" key="13">
    <source>
        <dbReference type="EMBL" id="KFM80210.1"/>
    </source>
</evidence>
<dbReference type="EMBL" id="KK121315">
    <property type="protein sequence ID" value="KFM80210.1"/>
    <property type="molecule type" value="Genomic_DNA"/>
</dbReference>
<dbReference type="Proteomes" id="UP000054359">
    <property type="component" value="Unassembled WGS sequence"/>
</dbReference>
<dbReference type="EC" id="1.14.11.80" evidence="11"/>
<evidence type="ECO:0000256" key="5">
    <source>
        <dbReference type="ARBA" id="ARBA00022833"/>
    </source>
</evidence>
<dbReference type="GO" id="GO:0005694">
    <property type="term" value="C:chromosome"/>
    <property type="evidence" value="ECO:0007669"/>
    <property type="project" value="UniProtKB-SubCell"/>
</dbReference>
<sequence>MNNGCTVVVTLTKHRGWEKPEDEQLHVLPLYTVDNTDEYGSKEGQDKKIAAGAIEVLEKYPLDYKVRTTPLKPCKVRGRKPKDGFSPRKQALQNAFKQLIASGKLHKIEPVDSLPKNNLVSNKLYHFSNNNSENNLPDSSNECMTNLCKSDYGISSHNYKAVSLYNSSVERECIQKGETACKYYAGKQVLPNCQTTFCNYNNNSGPQNSQSRHLSHFPYNEGPNQLSTLNENSQNLRTKMYENNLHARTVSTSLPSNEIGHSSYVSCPNPTFSSEKINHSNSNTSDMITKSHNAVLCSTYNGNDSNNNYLCHPNYSSNTVPSQNNFQTSPQSCTIPHEYPGQKQNSVSQNNNFHSYQCYSPSCSTGYVQNNNCGQNSQQPYVNQQPYQYSIPNIPLKIPGNYSAASSYPFRLQHSSDVINHSLSNLPYSSYHGNFNSCSNYATSPSCSVPDNSRLSNDHHNFTNFTSKSQPEHFLSSPLVTHDLTSTLSNQQQYKIPQIPCTKDQNIFIQPENCNSSCSVEKQNSTPETHDGVYSLQDLDTKSVNCVSDIEHIQRMLPHEINSYHKIHTPVKEENGIRAKNDSILNSRKHQKLQNDLSEDCESHARSYNFHLQQSNLILDFDNFSDVVPHYNTELPLTNEDFGVSFKEGYEQNVKNDSNSNLYDRKEISCSDLPKTMRPQSALDSKQYFNGNSNLNYSCNNEKSPLSCLSSKYSCSNFEDGENLVDSTTPTIEGDEVYEGHSDNESSFKDVEVGGVAIALTHGSVLFECAKHELHATTAVKKPNRKHPTRISLVFYQHKHLNFENHGEAEWGQKMKEKRVGGVKNLDMCFDASPNKKQRMQNDDDMVKDPVPMRLANTTPTTSWVTVFSIAPLAVGAPYQH</sequence>
<keyword evidence="7 11" id="KW-0560">Oxidoreductase</keyword>
<evidence type="ECO:0000313" key="14">
    <source>
        <dbReference type="Proteomes" id="UP000054359"/>
    </source>
</evidence>
<dbReference type="GO" id="GO:0141166">
    <property type="term" value="P:chromosomal 5-methylcytosine DNA demethylation pathway"/>
    <property type="evidence" value="ECO:0007669"/>
    <property type="project" value="UniProtKB-UniRule"/>
</dbReference>
<dbReference type="InterPro" id="IPR046942">
    <property type="entry name" value="TET_oxygenase"/>
</dbReference>
<evidence type="ECO:0000256" key="6">
    <source>
        <dbReference type="ARBA" id="ARBA00022964"/>
    </source>
</evidence>
<dbReference type="SMART" id="SM01333">
    <property type="entry name" value="Tet_JBP"/>
    <property type="match status" value="1"/>
</dbReference>
<protein>
    <recommendedName>
        <fullName evidence="11">Methylcytosine dioxygenase TET</fullName>
        <ecNumber evidence="11">1.14.11.80</ecNumber>
    </recommendedName>
</protein>
<comment type="catalytic activity">
    <reaction evidence="11">
        <text>a 5-methyl-2'-deoxycytidine in DNA + 2-oxoglutarate + O2 = a 5-hydroxymethyl-2'-deoxycytidine in DNA + succinate + CO2</text>
        <dbReference type="Rhea" id="RHEA:52636"/>
        <dbReference type="Rhea" id="RHEA-COMP:11370"/>
        <dbReference type="Rhea" id="RHEA-COMP:13315"/>
        <dbReference type="ChEBI" id="CHEBI:15379"/>
        <dbReference type="ChEBI" id="CHEBI:16526"/>
        <dbReference type="ChEBI" id="CHEBI:16810"/>
        <dbReference type="ChEBI" id="CHEBI:30031"/>
        <dbReference type="ChEBI" id="CHEBI:85454"/>
        <dbReference type="ChEBI" id="CHEBI:136731"/>
        <dbReference type="EC" id="1.14.11.80"/>
    </reaction>
</comment>
<keyword evidence="5 11" id="KW-0862">Zinc</keyword>
<keyword evidence="6 11" id="KW-0223">Dioxygenase</keyword>
<evidence type="ECO:0000256" key="3">
    <source>
        <dbReference type="ARBA" id="ARBA00022454"/>
    </source>
</evidence>
<proteinExistence type="inferred from homology"/>
<keyword evidence="3" id="KW-0158">Chromosome</keyword>
<evidence type="ECO:0000259" key="12">
    <source>
        <dbReference type="SMART" id="SM01333"/>
    </source>
</evidence>
<comment type="similarity">
    <text evidence="2 11">Belongs to the TET family.</text>
</comment>
<dbReference type="GO" id="GO:0070579">
    <property type="term" value="F:DNA 5-methylcytosine dioxygenase activity"/>
    <property type="evidence" value="ECO:0007669"/>
    <property type="project" value="UniProtKB-UniRule"/>
</dbReference>
<keyword evidence="8 11" id="KW-0408">Iron</keyword>
<dbReference type="Pfam" id="PF12851">
    <property type="entry name" value="Tet_JBP"/>
    <property type="match status" value="1"/>
</dbReference>
<dbReference type="AlphaFoldDB" id="A0A087US71"/>
<evidence type="ECO:0000256" key="2">
    <source>
        <dbReference type="ARBA" id="ARBA00007502"/>
    </source>
</evidence>
<evidence type="ECO:0000256" key="9">
    <source>
        <dbReference type="ARBA" id="ARBA00047840"/>
    </source>
</evidence>
<dbReference type="GO" id="GO:0008270">
    <property type="term" value="F:zinc ion binding"/>
    <property type="evidence" value="ECO:0007669"/>
    <property type="project" value="UniProtKB-UniRule"/>
</dbReference>
<dbReference type="GO" id="GO:0045944">
    <property type="term" value="P:positive regulation of transcription by RNA polymerase II"/>
    <property type="evidence" value="ECO:0007669"/>
    <property type="project" value="TreeGrafter"/>
</dbReference>
<comment type="subcellular location">
    <subcellularLocation>
        <location evidence="1">Chromosome</location>
    </subcellularLocation>
</comment>
<dbReference type="GO" id="GO:0040029">
    <property type="term" value="P:epigenetic regulation of gene expression"/>
    <property type="evidence" value="ECO:0007669"/>
    <property type="project" value="InterPro"/>
</dbReference>
<gene>
    <name evidence="13" type="ORF">X975_05149</name>
</gene>
<feature type="domain" description="Methylcytosine dioxygenase TET1-3 oxygenase" evidence="12">
    <location>
        <begin position="1"/>
        <end position="799"/>
    </location>
</feature>
<dbReference type="GO" id="GO:0005634">
    <property type="term" value="C:nucleus"/>
    <property type="evidence" value="ECO:0007669"/>
    <property type="project" value="UniProtKB-UniRule"/>
</dbReference>
<dbReference type="STRING" id="407821.A0A087US71"/>
<organism evidence="13 14">
    <name type="scientific">Stegodyphus mimosarum</name>
    <name type="common">African social velvet spider</name>
    <dbReference type="NCBI Taxonomy" id="407821"/>
    <lineage>
        <taxon>Eukaryota</taxon>
        <taxon>Metazoa</taxon>
        <taxon>Ecdysozoa</taxon>
        <taxon>Arthropoda</taxon>
        <taxon>Chelicerata</taxon>
        <taxon>Arachnida</taxon>
        <taxon>Araneae</taxon>
        <taxon>Araneomorphae</taxon>
        <taxon>Entelegynae</taxon>
        <taxon>Eresoidea</taxon>
        <taxon>Eresidae</taxon>
        <taxon>Stegodyphus</taxon>
    </lineage>
</organism>
<comment type="catalytic activity">
    <reaction evidence="9 11">
        <text>a 5-formyl-2'-deoxycytidine in DNA + 2-oxoglutarate + O2 = a 5-carboxyl-2'-deoxycytidine in DNA + succinate + CO2 + H(+)</text>
        <dbReference type="Rhea" id="RHEA:53832"/>
        <dbReference type="Rhea" id="RHEA-COMP:13656"/>
        <dbReference type="Rhea" id="RHEA-COMP:13657"/>
        <dbReference type="ChEBI" id="CHEBI:15378"/>
        <dbReference type="ChEBI" id="CHEBI:15379"/>
        <dbReference type="ChEBI" id="CHEBI:16526"/>
        <dbReference type="ChEBI" id="CHEBI:16810"/>
        <dbReference type="ChEBI" id="CHEBI:30031"/>
        <dbReference type="ChEBI" id="CHEBI:137731"/>
        <dbReference type="ChEBI" id="CHEBI:137732"/>
        <dbReference type="EC" id="1.14.11.80"/>
    </reaction>
</comment>
<comment type="cofactor">
    <cofactor evidence="11">
        <name>Fe(2+)</name>
        <dbReference type="ChEBI" id="CHEBI:29033"/>
    </cofactor>
    <text evidence="11">Binds 1 Fe(2+) ion per subunit.</text>
</comment>
<evidence type="ECO:0000256" key="7">
    <source>
        <dbReference type="ARBA" id="ARBA00023002"/>
    </source>
</evidence>
<dbReference type="PANTHER" id="PTHR23358">
    <property type="entry name" value="METHYLCYTOSINE DIOXYGENASE TET"/>
    <property type="match status" value="1"/>
</dbReference>
<evidence type="ECO:0000256" key="11">
    <source>
        <dbReference type="RuleBase" id="RU367064"/>
    </source>
</evidence>
<comment type="catalytic activity">
    <reaction evidence="10 11">
        <text>a 5-hydroxymethyl-2'-deoxycytidine in DNA + 2-oxoglutarate + O2 = a 5-formyl-2'-deoxycytidine in DNA + succinate + CO2 + H2O</text>
        <dbReference type="Rhea" id="RHEA:53828"/>
        <dbReference type="Rhea" id="RHEA-COMP:13315"/>
        <dbReference type="Rhea" id="RHEA-COMP:13656"/>
        <dbReference type="ChEBI" id="CHEBI:15377"/>
        <dbReference type="ChEBI" id="CHEBI:15379"/>
        <dbReference type="ChEBI" id="CHEBI:16526"/>
        <dbReference type="ChEBI" id="CHEBI:16810"/>
        <dbReference type="ChEBI" id="CHEBI:30031"/>
        <dbReference type="ChEBI" id="CHEBI:136731"/>
        <dbReference type="ChEBI" id="CHEBI:137731"/>
        <dbReference type="EC" id="1.14.11.80"/>
    </reaction>
</comment>
<evidence type="ECO:0000256" key="1">
    <source>
        <dbReference type="ARBA" id="ARBA00004286"/>
    </source>
</evidence>
<comment type="cofactor">
    <cofactor evidence="11">
        <name>Zn(2+)</name>
        <dbReference type="ChEBI" id="CHEBI:29105"/>
    </cofactor>
    <text evidence="11">The zinc ions have a structural role.</text>
</comment>
<comment type="function">
    <text evidence="11">Dioxygenase that catalyzes the conversion of the modified genomic base 5-methylcytosine (5mC) into 5-hydroxymethylcytosine (5hmC) and plays a key role in epigenetic chromatin reprogramming during embryonic development.</text>
</comment>
<evidence type="ECO:0000256" key="4">
    <source>
        <dbReference type="ARBA" id="ARBA00022723"/>
    </source>
</evidence>
<evidence type="ECO:0000256" key="10">
    <source>
        <dbReference type="ARBA" id="ARBA00049431"/>
    </source>
</evidence>
<reference evidence="13 14" key="1">
    <citation type="submission" date="2013-11" db="EMBL/GenBank/DDBJ databases">
        <title>Genome sequencing of Stegodyphus mimosarum.</title>
        <authorList>
            <person name="Bechsgaard J."/>
        </authorList>
    </citation>
    <scope>NUCLEOTIDE SEQUENCE [LARGE SCALE GENOMIC DNA]</scope>
</reference>
<accession>A0A087US71</accession>
<feature type="non-terminal residue" evidence="13">
    <location>
        <position position="881"/>
    </location>
</feature>
<dbReference type="InterPro" id="IPR040175">
    <property type="entry name" value="TET1/2/3"/>
</dbReference>
<evidence type="ECO:0000256" key="8">
    <source>
        <dbReference type="ARBA" id="ARBA00023004"/>
    </source>
</evidence>
<keyword evidence="14" id="KW-1185">Reference proteome</keyword>
<dbReference type="InterPro" id="IPR024779">
    <property type="entry name" value="2OGFeDO_JBP1/TET_oxygenase_dom"/>
</dbReference>
<name>A0A087US71_STEMI</name>
<dbReference type="OrthoDB" id="6434601at2759"/>